<dbReference type="Proteomes" id="UP001141552">
    <property type="component" value="Unassembled WGS sequence"/>
</dbReference>
<keyword evidence="5" id="KW-0808">Transferase</keyword>
<comment type="catalytic activity">
    <reaction evidence="1">
        <text>S-ubiquitinyl-[E2 ubiquitin-conjugating enzyme]-L-cysteine + [acceptor protein]-L-lysine = [E2 ubiquitin-conjugating enzyme]-L-cysteine + N(6)-ubiquitinyl-[acceptor protein]-L-lysine.</text>
        <dbReference type="EC" id="2.3.2.27"/>
    </reaction>
</comment>
<evidence type="ECO:0000256" key="10">
    <source>
        <dbReference type="ARBA" id="ARBA00022833"/>
    </source>
</evidence>
<evidence type="ECO:0000256" key="12">
    <source>
        <dbReference type="ARBA" id="ARBA00023136"/>
    </source>
</evidence>
<dbReference type="Pfam" id="PF13639">
    <property type="entry name" value="zf-RING_2"/>
    <property type="match status" value="1"/>
</dbReference>
<gene>
    <name evidence="18" type="ORF">Tsubulata_019519</name>
</gene>
<feature type="region of interest" description="Disordered" evidence="15">
    <location>
        <begin position="187"/>
        <end position="255"/>
    </location>
</feature>
<dbReference type="EMBL" id="JAKUCV010003680">
    <property type="protein sequence ID" value="KAJ4838037.1"/>
    <property type="molecule type" value="Genomic_DNA"/>
</dbReference>
<dbReference type="SMART" id="SM00184">
    <property type="entry name" value="RING"/>
    <property type="match status" value="1"/>
</dbReference>
<organism evidence="18 19">
    <name type="scientific">Turnera subulata</name>
    <dbReference type="NCBI Taxonomy" id="218843"/>
    <lineage>
        <taxon>Eukaryota</taxon>
        <taxon>Viridiplantae</taxon>
        <taxon>Streptophyta</taxon>
        <taxon>Embryophyta</taxon>
        <taxon>Tracheophyta</taxon>
        <taxon>Spermatophyta</taxon>
        <taxon>Magnoliopsida</taxon>
        <taxon>eudicotyledons</taxon>
        <taxon>Gunneridae</taxon>
        <taxon>Pentapetalae</taxon>
        <taxon>rosids</taxon>
        <taxon>fabids</taxon>
        <taxon>Malpighiales</taxon>
        <taxon>Passifloraceae</taxon>
        <taxon>Turnera</taxon>
    </lineage>
</organism>
<evidence type="ECO:0000313" key="18">
    <source>
        <dbReference type="EMBL" id="KAJ4838037.1"/>
    </source>
</evidence>
<proteinExistence type="inferred from homology"/>
<sequence length="255" mass="27881">MGSLFPPPPPPSPPNYNPMFDPSIVNFGSSSGVGGFQDNQSISNHRSSNYDINNKIMFTAILSLSLVVVLVIALHIYARCALRRHQARRRAMLSSLGISSAANVHSIEPPKTGLDPAIIASLPLFSYKQNEGETAMECSVCLSMLEDQEMARVLPNCKHTFHAECIDKWLGSRSTCPICRTEAEPLVLQPEPREGPAGTVEGASSDVAAASQPSAKVTGSTSRLSSFRRILSRERSSRRLQPEVQEQSFEDLERQ</sequence>
<feature type="compositionally biased region" description="Low complexity" evidence="15">
    <location>
        <begin position="220"/>
        <end position="229"/>
    </location>
</feature>
<comment type="pathway">
    <text evidence="3">Protein modification; protein ubiquitination.</text>
</comment>
<dbReference type="PANTHER" id="PTHR45768:SF34">
    <property type="entry name" value="RING-H2 FINGER PROTEIN ATL64"/>
    <property type="match status" value="1"/>
</dbReference>
<accession>A0A9Q0JE95</accession>
<keyword evidence="8 14" id="KW-0863">Zinc-finger</keyword>
<evidence type="ECO:0000256" key="3">
    <source>
        <dbReference type="ARBA" id="ARBA00004906"/>
    </source>
</evidence>
<feature type="compositionally biased region" description="Basic and acidic residues" evidence="15">
    <location>
        <begin position="231"/>
        <end position="241"/>
    </location>
</feature>
<comment type="caution">
    <text evidence="18">The sequence shown here is derived from an EMBL/GenBank/DDBJ whole genome shotgun (WGS) entry which is preliminary data.</text>
</comment>
<evidence type="ECO:0000256" key="13">
    <source>
        <dbReference type="ARBA" id="ARBA00024209"/>
    </source>
</evidence>
<keyword evidence="11 16" id="KW-1133">Transmembrane helix</keyword>
<evidence type="ECO:0000256" key="9">
    <source>
        <dbReference type="ARBA" id="ARBA00022786"/>
    </source>
</evidence>
<comment type="subcellular location">
    <subcellularLocation>
        <location evidence="2">Membrane</location>
        <topology evidence="2">Single-pass membrane protein</topology>
    </subcellularLocation>
</comment>
<dbReference type="PROSITE" id="PS50089">
    <property type="entry name" value="ZF_RING_2"/>
    <property type="match status" value="1"/>
</dbReference>
<evidence type="ECO:0000256" key="2">
    <source>
        <dbReference type="ARBA" id="ARBA00004167"/>
    </source>
</evidence>
<keyword evidence="12 16" id="KW-0472">Membrane</keyword>
<evidence type="ECO:0000256" key="1">
    <source>
        <dbReference type="ARBA" id="ARBA00000900"/>
    </source>
</evidence>
<dbReference type="GO" id="GO:0008270">
    <property type="term" value="F:zinc ion binding"/>
    <property type="evidence" value="ECO:0007669"/>
    <property type="project" value="UniProtKB-KW"/>
</dbReference>
<evidence type="ECO:0000256" key="6">
    <source>
        <dbReference type="ARBA" id="ARBA00022692"/>
    </source>
</evidence>
<evidence type="ECO:0000256" key="4">
    <source>
        <dbReference type="ARBA" id="ARBA00012483"/>
    </source>
</evidence>
<name>A0A9Q0JE95_9ROSI</name>
<evidence type="ECO:0000256" key="14">
    <source>
        <dbReference type="PROSITE-ProRule" id="PRU00175"/>
    </source>
</evidence>
<evidence type="ECO:0000256" key="5">
    <source>
        <dbReference type="ARBA" id="ARBA00022679"/>
    </source>
</evidence>
<dbReference type="InterPro" id="IPR001841">
    <property type="entry name" value="Znf_RING"/>
</dbReference>
<dbReference type="Gene3D" id="3.30.40.10">
    <property type="entry name" value="Zinc/RING finger domain, C3HC4 (zinc finger)"/>
    <property type="match status" value="1"/>
</dbReference>
<keyword evidence="19" id="KW-1185">Reference proteome</keyword>
<keyword evidence="9" id="KW-0833">Ubl conjugation pathway</keyword>
<evidence type="ECO:0000256" key="11">
    <source>
        <dbReference type="ARBA" id="ARBA00022989"/>
    </source>
</evidence>
<dbReference type="SUPFAM" id="SSF57850">
    <property type="entry name" value="RING/U-box"/>
    <property type="match status" value="1"/>
</dbReference>
<evidence type="ECO:0000256" key="8">
    <source>
        <dbReference type="ARBA" id="ARBA00022771"/>
    </source>
</evidence>
<evidence type="ECO:0000313" key="19">
    <source>
        <dbReference type="Proteomes" id="UP001141552"/>
    </source>
</evidence>
<dbReference type="GO" id="GO:0016020">
    <property type="term" value="C:membrane"/>
    <property type="evidence" value="ECO:0007669"/>
    <property type="project" value="UniProtKB-SubCell"/>
</dbReference>
<dbReference type="AlphaFoldDB" id="A0A9Q0JE95"/>
<evidence type="ECO:0000256" key="7">
    <source>
        <dbReference type="ARBA" id="ARBA00022723"/>
    </source>
</evidence>
<keyword evidence="10" id="KW-0862">Zinc</keyword>
<evidence type="ECO:0000259" key="17">
    <source>
        <dbReference type="PROSITE" id="PS50089"/>
    </source>
</evidence>
<dbReference type="InterPro" id="IPR013083">
    <property type="entry name" value="Znf_RING/FYVE/PHD"/>
</dbReference>
<feature type="domain" description="RING-type" evidence="17">
    <location>
        <begin position="138"/>
        <end position="180"/>
    </location>
</feature>
<dbReference type="EC" id="2.3.2.27" evidence="4"/>
<feature type="transmembrane region" description="Helical" evidence="16">
    <location>
        <begin position="56"/>
        <end position="82"/>
    </location>
</feature>
<dbReference type="OrthoDB" id="8062037at2759"/>
<dbReference type="PANTHER" id="PTHR45768">
    <property type="entry name" value="E3 UBIQUITIN-PROTEIN LIGASE RNF13-LIKE"/>
    <property type="match status" value="1"/>
</dbReference>
<dbReference type="CDD" id="cd16461">
    <property type="entry name" value="RING-H2_EL5-like"/>
    <property type="match status" value="1"/>
</dbReference>
<evidence type="ECO:0000256" key="16">
    <source>
        <dbReference type="SAM" id="Phobius"/>
    </source>
</evidence>
<keyword evidence="7" id="KW-0479">Metal-binding</keyword>
<comment type="similarity">
    <text evidence="13">Belongs to the RING-type zinc finger family. ATL subfamily.</text>
</comment>
<dbReference type="FunFam" id="3.30.40.10:FF:000187">
    <property type="entry name" value="E3 ubiquitin-protein ligase ATL6"/>
    <property type="match status" value="1"/>
</dbReference>
<keyword evidence="6 16" id="KW-0812">Transmembrane</keyword>
<dbReference type="GO" id="GO:0061630">
    <property type="term" value="F:ubiquitin protein ligase activity"/>
    <property type="evidence" value="ECO:0007669"/>
    <property type="project" value="UniProtKB-EC"/>
</dbReference>
<evidence type="ECO:0000256" key="15">
    <source>
        <dbReference type="SAM" id="MobiDB-lite"/>
    </source>
</evidence>
<protein>
    <recommendedName>
        <fullName evidence="4">RING-type E3 ubiquitin transferase</fullName>
        <ecNumber evidence="4">2.3.2.27</ecNumber>
    </recommendedName>
</protein>
<reference evidence="18" key="2">
    <citation type="journal article" date="2023" name="Plants (Basel)">
        <title>Annotation of the Turnera subulata (Passifloraceae) Draft Genome Reveals the S-Locus Evolved after the Divergence of Turneroideae from Passifloroideae in a Stepwise Manner.</title>
        <authorList>
            <person name="Henning P.M."/>
            <person name="Roalson E.H."/>
            <person name="Mir W."/>
            <person name="McCubbin A.G."/>
            <person name="Shore J.S."/>
        </authorList>
    </citation>
    <scope>NUCLEOTIDE SEQUENCE</scope>
    <source>
        <strain evidence="18">F60SS</strain>
    </source>
</reference>
<reference evidence="18" key="1">
    <citation type="submission" date="2022-02" db="EMBL/GenBank/DDBJ databases">
        <authorList>
            <person name="Henning P.M."/>
            <person name="McCubbin A.G."/>
            <person name="Shore J.S."/>
        </authorList>
    </citation>
    <scope>NUCLEOTIDE SEQUENCE</scope>
    <source>
        <strain evidence="18">F60SS</strain>
        <tissue evidence="18">Leaves</tissue>
    </source>
</reference>